<evidence type="ECO:0000313" key="1">
    <source>
        <dbReference type="EMBL" id="ALZ46045.1"/>
    </source>
</evidence>
<accession>A0A336TQI5</accession>
<reference evidence="1" key="1">
    <citation type="journal article" date="2015" name="J. Antimicrob. Chemother.">
        <title>Genetic characterization of a novel blaDIM-2-carrying megaplasmid p12969-DIM from clinical Pseudomonas putida.</title>
        <authorList>
            <person name="Sun F."/>
            <person name="Zhou D."/>
            <person name="Wang Q."/>
            <person name="Feng J."/>
            <person name="Feng W."/>
            <person name="Luo W."/>
            <person name="Liu Y."/>
            <person name="Qiu X."/>
            <person name="Yin Z."/>
            <person name="Xia P."/>
        </authorList>
    </citation>
    <scope>NUCLEOTIDE SEQUENCE</scope>
    <source>
        <strain evidence="1">12969</strain>
        <plasmid evidence="1">p12969-DIM</plasmid>
    </source>
</reference>
<geneLocation type="plasmid" evidence="1">
    <name>p12969-DIM</name>
</geneLocation>
<dbReference type="EMBL" id="KU130294">
    <property type="protein sequence ID" value="ALZ46045.1"/>
    <property type="molecule type" value="Genomic_DNA"/>
</dbReference>
<name>A0A336TQI5_PSEPU</name>
<organism evidence="1">
    <name type="scientific">Pseudomonas putida</name>
    <name type="common">Arthrobacter siderocapsulatus</name>
    <dbReference type="NCBI Taxonomy" id="303"/>
    <lineage>
        <taxon>Bacteria</taxon>
        <taxon>Pseudomonadati</taxon>
        <taxon>Pseudomonadota</taxon>
        <taxon>Gammaproteobacteria</taxon>
        <taxon>Pseudomonadales</taxon>
        <taxon>Pseudomonadaceae</taxon>
        <taxon>Pseudomonas</taxon>
    </lineage>
</organism>
<keyword evidence="1" id="KW-0614">Plasmid</keyword>
<dbReference type="AlphaFoldDB" id="A0A336TQI5"/>
<sequence>MEFQDMSVRSAAEVSELARTAAATSAPLKNPFNRLLLL</sequence>
<protein>
    <submittedName>
        <fullName evidence="1">Uncharacterized protein</fullName>
    </submittedName>
</protein>
<proteinExistence type="predicted"/>